<name>A0A139BQZ9_9PROT</name>
<accession>A0A139BQZ9</accession>
<organism evidence="1 2">
    <name type="scientific">Candidatus Gallionella acididurans</name>
    <dbReference type="NCBI Taxonomy" id="1796491"/>
    <lineage>
        <taxon>Bacteria</taxon>
        <taxon>Pseudomonadati</taxon>
        <taxon>Pseudomonadota</taxon>
        <taxon>Betaproteobacteria</taxon>
        <taxon>Nitrosomonadales</taxon>
        <taxon>Gallionellaceae</taxon>
        <taxon>Gallionella</taxon>
    </lineage>
</organism>
<sequence length="167" mass="18890">MFILIKNGHIEPDEWRTLSLAESDTPQTVRIPVGPVLVPLPVWQARRAELIYREYEHGWPIGIWLEAEEGPEAIEKDVDDFSVIAVKFDKFAALKDHTTAHLLREKYGYKGELRAIGDLDGDRLAYRHQVGFDSFAVHANPKTATTPPYWPDHTTKQSAPRFAAVSG</sequence>
<evidence type="ECO:0008006" key="3">
    <source>
        <dbReference type="Google" id="ProtNLM"/>
    </source>
</evidence>
<gene>
    <name evidence="1" type="ORF">AWT59_2442</name>
</gene>
<reference evidence="1 2" key="2">
    <citation type="submission" date="2016-03" db="EMBL/GenBank/DDBJ databases">
        <title>New uncultured bacterium of the family Gallionellaceae from acid mine drainage: description and reconstruction of genome based on metagenomic analysis of microbial community.</title>
        <authorList>
            <person name="Kadnikov V."/>
            <person name="Ivasenko D."/>
            <person name="Beletsky A."/>
            <person name="Mardanov A."/>
            <person name="Danilova E."/>
            <person name="Pimenov N."/>
            <person name="Karnachuk O."/>
            <person name="Ravin N."/>
        </authorList>
    </citation>
    <scope>NUCLEOTIDE SEQUENCE [LARGE SCALE GENOMIC DNA]</scope>
    <source>
        <strain evidence="1">ShG14-8</strain>
    </source>
</reference>
<dbReference type="EMBL" id="LSLI01000075">
    <property type="protein sequence ID" value="KXS31437.1"/>
    <property type="molecule type" value="Genomic_DNA"/>
</dbReference>
<evidence type="ECO:0000313" key="1">
    <source>
        <dbReference type="EMBL" id="KXS31437.1"/>
    </source>
</evidence>
<dbReference type="Pfam" id="PF06073">
    <property type="entry name" value="DUF934"/>
    <property type="match status" value="1"/>
</dbReference>
<dbReference type="AlphaFoldDB" id="A0A139BQZ9"/>
<dbReference type="InterPro" id="IPR008318">
    <property type="entry name" value="UCP030820"/>
</dbReference>
<protein>
    <recommendedName>
        <fullName evidence="3">DUF934 domain-containing protein</fullName>
    </recommendedName>
</protein>
<comment type="caution">
    <text evidence="1">The sequence shown here is derived from an EMBL/GenBank/DDBJ whole genome shotgun (WGS) entry which is preliminary data.</text>
</comment>
<dbReference type="Proteomes" id="UP000070578">
    <property type="component" value="Unassembled WGS sequence"/>
</dbReference>
<reference evidence="1 2" key="1">
    <citation type="submission" date="2016-02" db="EMBL/GenBank/DDBJ databases">
        <authorList>
            <person name="Wen L."/>
            <person name="He K."/>
            <person name="Yang H."/>
        </authorList>
    </citation>
    <scope>NUCLEOTIDE SEQUENCE [LARGE SCALE GENOMIC DNA]</scope>
    <source>
        <strain evidence="1">ShG14-8</strain>
    </source>
</reference>
<evidence type="ECO:0000313" key="2">
    <source>
        <dbReference type="Proteomes" id="UP000070578"/>
    </source>
</evidence>
<proteinExistence type="predicted"/>